<evidence type="ECO:0000256" key="4">
    <source>
        <dbReference type="ARBA" id="ARBA00022833"/>
    </source>
</evidence>
<dbReference type="GO" id="GO:0046872">
    <property type="term" value="F:metal ion binding"/>
    <property type="evidence" value="ECO:0007669"/>
    <property type="project" value="UniProtKB-KW"/>
</dbReference>
<keyword evidence="3" id="KW-0479">Metal-binding</keyword>
<dbReference type="Gene3D" id="3.90.180.10">
    <property type="entry name" value="Medium-chain alcohol dehydrogenases, catalytic domain"/>
    <property type="match status" value="1"/>
</dbReference>
<keyword evidence="9" id="KW-1185">Reference proteome</keyword>
<keyword evidence="5" id="KW-0560">Oxidoreductase</keyword>
<reference evidence="8 9" key="1">
    <citation type="submission" date="2016-07" db="EMBL/GenBank/DDBJ databases">
        <title>Pervasive Adenine N6-methylation of Active Genes in Fungi.</title>
        <authorList>
            <consortium name="DOE Joint Genome Institute"/>
            <person name="Mondo S.J."/>
            <person name="Dannebaum R.O."/>
            <person name="Kuo R.C."/>
            <person name="Labutti K."/>
            <person name="Haridas S."/>
            <person name="Kuo A."/>
            <person name="Salamov A."/>
            <person name="Ahrendt S.R."/>
            <person name="Lipzen A."/>
            <person name="Sullivan W."/>
            <person name="Andreopoulos W.B."/>
            <person name="Clum A."/>
            <person name="Lindquist E."/>
            <person name="Daum C."/>
            <person name="Ramamoorthy G.K."/>
            <person name="Gryganskyi A."/>
            <person name="Culley D."/>
            <person name="Magnuson J.K."/>
            <person name="James T.Y."/>
            <person name="O'Malley M.A."/>
            <person name="Stajich J.E."/>
            <person name="Spatafora J.W."/>
            <person name="Visel A."/>
            <person name="Grigoriev I.V."/>
        </authorList>
    </citation>
    <scope>NUCLEOTIDE SEQUENCE [LARGE SCALE GENOMIC DNA]</scope>
    <source>
        <strain evidence="8 9">NRRL 3301</strain>
    </source>
</reference>
<evidence type="ECO:0000256" key="2">
    <source>
        <dbReference type="ARBA" id="ARBA00008072"/>
    </source>
</evidence>
<evidence type="ECO:0000259" key="6">
    <source>
        <dbReference type="Pfam" id="PF00107"/>
    </source>
</evidence>
<dbReference type="Proteomes" id="UP000242146">
    <property type="component" value="Unassembled WGS sequence"/>
</dbReference>
<dbReference type="InterPro" id="IPR013149">
    <property type="entry name" value="ADH-like_C"/>
</dbReference>
<feature type="domain" description="Alcohol dehydrogenase-like N-terminal" evidence="7">
    <location>
        <begin position="26"/>
        <end position="137"/>
    </location>
</feature>
<proteinExistence type="inferred from homology"/>
<keyword evidence="4" id="KW-0862">Zinc</keyword>
<dbReference type="GO" id="GO:0016491">
    <property type="term" value="F:oxidoreductase activity"/>
    <property type="evidence" value="ECO:0007669"/>
    <property type="project" value="UniProtKB-KW"/>
</dbReference>
<dbReference type="PANTHER" id="PTHR43350">
    <property type="entry name" value="NAD-DEPENDENT ALCOHOL DEHYDROGENASE"/>
    <property type="match status" value="1"/>
</dbReference>
<evidence type="ECO:0000259" key="7">
    <source>
        <dbReference type="Pfam" id="PF08240"/>
    </source>
</evidence>
<evidence type="ECO:0000313" key="8">
    <source>
        <dbReference type="EMBL" id="ORX61870.1"/>
    </source>
</evidence>
<dbReference type="Pfam" id="PF08240">
    <property type="entry name" value="ADH_N"/>
    <property type="match status" value="1"/>
</dbReference>
<feature type="domain" description="Alcohol dehydrogenase-like C-terminal" evidence="6">
    <location>
        <begin position="182"/>
        <end position="310"/>
    </location>
</feature>
<dbReference type="InterPro" id="IPR013154">
    <property type="entry name" value="ADH-like_N"/>
</dbReference>
<protein>
    <submittedName>
        <fullName evidence="8">Alcohol dehydrogenase zinc-binding domain protein</fullName>
    </submittedName>
</protein>
<dbReference type="Pfam" id="PF00107">
    <property type="entry name" value="ADH_zinc_N"/>
    <property type="match status" value="1"/>
</dbReference>
<name>A0A1X2GV18_9FUNG</name>
<comment type="similarity">
    <text evidence="2">Belongs to the zinc-containing alcohol dehydrogenase family.</text>
</comment>
<dbReference type="InterPro" id="IPR036291">
    <property type="entry name" value="NAD(P)-bd_dom_sf"/>
</dbReference>
<evidence type="ECO:0000256" key="5">
    <source>
        <dbReference type="ARBA" id="ARBA00023002"/>
    </source>
</evidence>
<dbReference type="SUPFAM" id="SSF50129">
    <property type="entry name" value="GroES-like"/>
    <property type="match status" value="1"/>
</dbReference>
<dbReference type="EMBL" id="MCGT01000002">
    <property type="protein sequence ID" value="ORX61870.1"/>
    <property type="molecule type" value="Genomic_DNA"/>
</dbReference>
<dbReference type="InterPro" id="IPR011032">
    <property type="entry name" value="GroES-like_sf"/>
</dbReference>
<comment type="caution">
    <text evidence="8">The sequence shown here is derived from an EMBL/GenBank/DDBJ whole genome shotgun (WGS) entry which is preliminary data.</text>
</comment>
<dbReference type="OrthoDB" id="203908at2759"/>
<dbReference type="STRING" id="101127.A0A1X2GV18"/>
<dbReference type="PANTHER" id="PTHR43350:SF17">
    <property type="entry name" value="NAD-DEPENDENT ALCOHOL DEHYDROGENASE"/>
    <property type="match status" value="1"/>
</dbReference>
<dbReference type="Gene3D" id="3.40.50.720">
    <property type="entry name" value="NAD(P)-binding Rossmann-like Domain"/>
    <property type="match status" value="1"/>
</dbReference>
<organism evidence="8 9">
    <name type="scientific">Hesseltinella vesiculosa</name>
    <dbReference type="NCBI Taxonomy" id="101127"/>
    <lineage>
        <taxon>Eukaryota</taxon>
        <taxon>Fungi</taxon>
        <taxon>Fungi incertae sedis</taxon>
        <taxon>Mucoromycota</taxon>
        <taxon>Mucoromycotina</taxon>
        <taxon>Mucoromycetes</taxon>
        <taxon>Mucorales</taxon>
        <taxon>Cunninghamellaceae</taxon>
        <taxon>Hesseltinella</taxon>
    </lineage>
</organism>
<gene>
    <name evidence="8" type="ORF">DM01DRAFT_1298319</name>
</gene>
<evidence type="ECO:0000256" key="1">
    <source>
        <dbReference type="ARBA" id="ARBA00001947"/>
    </source>
</evidence>
<dbReference type="SUPFAM" id="SSF51735">
    <property type="entry name" value="NAD(P)-binding Rossmann-fold domains"/>
    <property type="match status" value="1"/>
</dbReference>
<sequence length="356" mass="38040">MKAAVLKTRVPELEVEQVADPVVTAGSAVVKVIASPVVHYYRHVLSGTVPFPMQLPIIPGCSSVGIVEQVGSDARAINPGDLVFCDPTIRSRDDSHTPDTILQGLFCPDGGLSDTYRNGGFAEKVIMPLENLFVIPETLKKKYDPVQFISINAMLVAYGGLLTGELQAGETVVVLGGTGYFGSTAIVVALAMGARRVVAPTRDVSKLQSLQERFGDRVAPVALGSDEQANIEAIQAAAQGPIDMALDLLDAGAPATIVRATLSSIRPHGKMILMSGSDKTVELPYYLIMSRSLTVKGCFMYPRTAGKTLIGMVDAGIIDLSQFDTSSRFSLDNVNDAMAHAEEHSQRFKLTSIVFE</sequence>
<evidence type="ECO:0000313" key="9">
    <source>
        <dbReference type="Proteomes" id="UP000242146"/>
    </source>
</evidence>
<accession>A0A1X2GV18</accession>
<evidence type="ECO:0000256" key="3">
    <source>
        <dbReference type="ARBA" id="ARBA00022723"/>
    </source>
</evidence>
<dbReference type="AlphaFoldDB" id="A0A1X2GV18"/>
<comment type="cofactor">
    <cofactor evidence="1">
        <name>Zn(2+)</name>
        <dbReference type="ChEBI" id="CHEBI:29105"/>
    </cofactor>
</comment>